<comment type="caution">
    <text evidence="1">The sequence shown here is derived from an EMBL/GenBank/DDBJ whole genome shotgun (WGS) entry which is preliminary data.</text>
</comment>
<organism evidence="1 2">
    <name type="scientific">Mucuna pruriens</name>
    <name type="common">Velvet bean</name>
    <name type="synonym">Dolichos pruriens</name>
    <dbReference type="NCBI Taxonomy" id="157652"/>
    <lineage>
        <taxon>Eukaryota</taxon>
        <taxon>Viridiplantae</taxon>
        <taxon>Streptophyta</taxon>
        <taxon>Embryophyta</taxon>
        <taxon>Tracheophyta</taxon>
        <taxon>Spermatophyta</taxon>
        <taxon>Magnoliopsida</taxon>
        <taxon>eudicotyledons</taxon>
        <taxon>Gunneridae</taxon>
        <taxon>Pentapetalae</taxon>
        <taxon>rosids</taxon>
        <taxon>fabids</taxon>
        <taxon>Fabales</taxon>
        <taxon>Fabaceae</taxon>
        <taxon>Papilionoideae</taxon>
        <taxon>50 kb inversion clade</taxon>
        <taxon>NPAAA clade</taxon>
        <taxon>indigoferoid/millettioid clade</taxon>
        <taxon>Phaseoleae</taxon>
        <taxon>Mucuna</taxon>
    </lineage>
</organism>
<dbReference type="Proteomes" id="UP000257109">
    <property type="component" value="Unassembled WGS sequence"/>
</dbReference>
<dbReference type="AlphaFoldDB" id="A0A371ELT9"/>
<reference evidence="1" key="1">
    <citation type="submission" date="2018-05" db="EMBL/GenBank/DDBJ databases">
        <title>Draft genome of Mucuna pruriens seed.</title>
        <authorList>
            <person name="Nnadi N.E."/>
            <person name="Vos R."/>
            <person name="Hasami M.H."/>
            <person name="Devisetty U.K."/>
            <person name="Aguiy J.C."/>
        </authorList>
    </citation>
    <scope>NUCLEOTIDE SEQUENCE [LARGE SCALE GENOMIC DNA]</scope>
    <source>
        <strain evidence="1">JCA_2017</strain>
    </source>
</reference>
<sequence>MDLLRGKRVSKARTTLILYSHQVLHEGKINANNQIFAIVYAIVNVEIKIIESGFSPLPYESWELEAAWMKFYVKYAKGTYLVASYAYEELNKIFVKVTQRSMDNIYNNTYEVFNAKLFTTKIRCYIMRTINGVEFGGRLEPWCPMQQSILDKENIQSNK</sequence>
<accession>A0A371ELT9</accession>
<dbReference type="EMBL" id="QJKJ01013159">
    <property type="protein sequence ID" value="RDX67020.1"/>
    <property type="molecule type" value="Genomic_DNA"/>
</dbReference>
<evidence type="ECO:0000313" key="2">
    <source>
        <dbReference type="Proteomes" id="UP000257109"/>
    </source>
</evidence>
<name>A0A371ELT9_MUCPR</name>
<proteinExistence type="predicted"/>
<keyword evidence="2" id="KW-1185">Reference proteome</keyword>
<protein>
    <submittedName>
        <fullName evidence="1">Uncharacterized protein</fullName>
    </submittedName>
</protein>
<evidence type="ECO:0000313" key="1">
    <source>
        <dbReference type="EMBL" id="RDX67020.1"/>
    </source>
</evidence>
<feature type="non-terminal residue" evidence="1">
    <location>
        <position position="1"/>
    </location>
</feature>
<gene>
    <name evidence="1" type="ORF">CR513_54153</name>
</gene>